<name>A0A1X0QHY2_9MICR</name>
<evidence type="ECO:0000313" key="2">
    <source>
        <dbReference type="Proteomes" id="UP000192501"/>
    </source>
</evidence>
<proteinExistence type="predicted"/>
<gene>
    <name evidence="1" type="ORF">A0H76_1140</name>
</gene>
<organism evidence="1 2">
    <name type="scientific">Hepatospora eriocheir</name>
    <dbReference type="NCBI Taxonomy" id="1081669"/>
    <lineage>
        <taxon>Eukaryota</taxon>
        <taxon>Fungi</taxon>
        <taxon>Fungi incertae sedis</taxon>
        <taxon>Microsporidia</taxon>
        <taxon>Hepatosporidae</taxon>
        <taxon>Hepatospora</taxon>
    </lineage>
</organism>
<reference evidence="1 2" key="1">
    <citation type="journal article" date="2017" name="Environ. Microbiol.">
        <title>Decay of the glycolytic pathway and adaptation to intranuclear parasitism within Enterocytozoonidae microsporidia.</title>
        <authorList>
            <person name="Wiredu Boakye D."/>
            <person name="Jaroenlak P."/>
            <person name="Prachumwat A."/>
            <person name="Williams T.A."/>
            <person name="Bateman K.S."/>
            <person name="Itsathitphaisarn O."/>
            <person name="Sritunyalucksana K."/>
            <person name="Paszkiewicz K.H."/>
            <person name="Moore K.A."/>
            <person name="Stentiford G.D."/>
            <person name="Williams B.A."/>
        </authorList>
    </citation>
    <scope>NUCLEOTIDE SEQUENCE [LARGE SCALE GENOMIC DNA]</scope>
    <source>
        <strain evidence="2">canceri</strain>
    </source>
</reference>
<comment type="caution">
    <text evidence="1">The sequence shown here is derived from an EMBL/GenBank/DDBJ whole genome shotgun (WGS) entry which is preliminary data.</text>
</comment>
<dbReference type="Proteomes" id="UP000192501">
    <property type="component" value="Unassembled WGS sequence"/>
</dbReference>
<dbReference type="VEuPathDB" id="MicrosporidiaDB:HERIO_1134"/>
<protein>
    <submittedName>
        <fullName evidence="1">Uncharacterized protein</fullName>
    </submittedName>
</protein>
<sequence length="105" mass="11807">MIDIKKFIKDTSNIPVIIYGSSGKTRLLTDLYDDAIVIDAREVVDIRTLIGFYKVKDYWIVYENGVLINAMNAGKTIIFKRIDNNYELLQLLIPVISGTPSIGAP</sequence>
<accession>A0A1X0QHY2</accession>
<dbReference type="EMBL" id="LTAI01000246">
    <property type="protein sequence ID" value="ORD99264.1"/>
    <property type="molecule type" value="Genomic_DNA"/>
</dbReference>
<dbReference type="VEuPathDB" id="MicrosporidiaDB:A0H76_1140"/>
<dbReference type="AlphaFoldDB" id="A0A1X0QHY2"/>
<evidence type="ECO:0000313" key="1">
    <source>
        <dbReference type="EMBL" id="ORD99264.1"/>
    </source>
</evidence>